<keyword evidence="2" id="KW-0202">Cytokine</keyword>
<dbReference type="Gene3D" id="2.40.50.40">
    <property type="match status" value="1"/>
</dbReference>
<dbReference type="GO" id="GO:0008009">
    <property type="term" value="F:chemokine activity"/>
    <property type="evidence" value="ECO:0007669"/>
    <property type="project" value="InterPro"/>
</dbReference>
<keyword evidence="3" id="KW-0964">Secreted</keyword>
<keyword evidence="5" id="KW-0812">Transmembrane</keyword>
<reference evidence="7" key="2">
    <citation type="submission" date="2025-09" db="UniProtKB">
        <authorList>
            <consortium name="Ensembl"/>
        </authorList>
    </citation>
    <scope>IDENTIFICATION</scope>
</reference>
<comment type="subcellular location">
    <subcellularLocation>
        <location evidence="1">Secreted</location>
    </subcellularLocation>
</comment>
<dbReference type="CDD" id="cd00272">
    <property type="entry name" value="Chemokine_CC"/>
    <property type="match status" value="1"/>
</dbReference>
<dbReference type="PANTHER" id="PTHR12015:SF183">
    <property type="entry name" value="C-C MOTIF CHEMOKINE 3"/>
    <property type="match status" value="1"/>
</dbReference>
<dbReference type="SMART" id="SM00199">
    <property type="entry name" value="SCY"/>
    <property type="match status" value="1"/>
</dbReference>
<keyword evidence="5" id="KW-1133">Transmembrane helix</keyword>
<sequence length="127" mass="14019">MDADGGESTSDLRSQSDPFLPCDPVRMAAARFCLPVLVLMLSLNISVLTGMRGAGPKKCCFRFNETPVEKENVVAYMKTSQRCSRSAVLLKTAAGRQLCVRPSAPWVKEVISYLDTMEQSSTYLIQH</sequence>
<dbReference type="GeneTree" id="ENSGT01140000282617"/>
<protein>
    <recommendedName>
        <fullName evidence="6">Chemokine interleukin-8-like domain-containing protein</fullName>
    </recommendedName>
</protein>
<evidence type="ECO:0000256" key="3">
    <source>
        <dbReference type="ARBA" id="ARBA00022525"/>
    </source>
</evidence>
<evidence type="ECO:0000313" key="8">
    <source>
        <dbReference type="Proteomes" id="UP000694383"/>
    </source>
</evidence>
<evidence type="ECO:0000256" key="1">
    <source>
        <dbReference type="ARBA" id="ARBA00004613"/>
    </source>
</evidence>
<evidence type="ECO:0000256" key="2">
    <source>
        <dbReference type="ARBA" id="ARBA00022514"/>
    </source>
</evidence>
<dbReference type="Ensembl" id="ENSOSIT00000005082.1">
    <property type="protein sequence ID" value="ENSOSIP00000004751.1"/>
    <property type="gene ID" value="ENSOSIG00000003239.1"/>
</dbReference>
<name>A0A8C7WXW3_9TELE</name>
<dbReference type="InterPro" id="IPR036048">
    <property type="entry name" value="Interleukin_8-like_sf"/>
</dbReference>
<dbReference type="Pfam" id="PF00048">
    <property type="entry name" value="IL8"/>
    <property type="match status" value="1"/>
</dbReference>
<dbReference type="InterPro" id="IPR001811">
    <property type="entry name" value="Chemokine_IL8-like_dom"/>
</dbReference>
<evidence type="ECO:0000313" key="7">
    <source>
        <dbReference type="Ensembl" id="ENSOSIP00000004751.1"/>
    </source>
</evidence>
<dbReference type="InterPro" id="IPR039809">
    <property type="entry name" value="Chemokine_b/g/d"/>
</dbReference>
<keyword evidence="4" id="KW-0732">Signal</keyword>
<evidence type="ECO:0000256" key="4">
    <source>
        <dbReference type="ARBA" id="ARBA00022729"/>
    </source>
</evidence>
<proteinExistence type="predicted"/>
<dbReference type="GO" id="GO:0006955">
    <property type="term" value="P:immune response"/>
    <property type="evidence" value="ECO:0007669"/>
    <property type="project" value="InterPro"/>
</dbReference>
<dbReference type="SUPFAM" id="SSF54117">
    <property type="entry name" value="Interleukin 8-like chemokines"/>
    <property type="match status" value="1"/>
</dbReference>
<evidence type="ECO:0000259" key="6">
    <source>
        <dbReference type="SMART" id="SM00199"/>
    </source>
</evidence>
<dbReference type="GO" id="GO:0005615">
    <property type="term" value="C:extracellular space"/>
    <property type="evidence" value="ECO:0007669"/>
    <property type="project" value="UniProtKB-KW"/>
</dbReference>
<dbReference type="Proteomes" id="UP000694383">
    <property type="component" value="Unplaced"/>
</dbReference>
<dbReference type="AlphaFoldDB" id="A0A8C7WXW3"/>
<keyword evidence="8" id="KW-1185">Reference proteome</keyword>
<organism evidence="7 8">
    <name type="scientific">Oryzias sinensis</name>
    <name type="common">Chinese medaka</name>
    <dbReference type="NCBI Taxonomy" id="183150"/>
    <lineage>
        <taxon>Eukaryota</taxon>
        <taxon>Metazoa</taxon>
        <taxon>Chordata</taxon>
        <taxon>Craniata</taxon>
        <taxon>Vertebrata</taxon>
        <taxon>Euteleostomi</taxon>
        <taxon>Actinopterygii</taxon>
        <taxon>Neopterygii</taxon>
        <taxon>Teleostei</taxon>
        <taxon>Neoteleostei</taxon>
        <taxon>Acanthomorphata</taxon>
        <taxon>Ovalentaria</taxon>
        <taxon>Atherinomorphae</taxon>
        <taxon>Beloniformes</taxon>
        <taxon>Adrianichthyidae</taxon>
        <taxon>Oryziinae</taxon>
        <taxon>Oryzias</taxon>
    </lineage>
</organism>
<feature type="transmembrane region" description="Helical" evidence="5">
    <location>
        <begin position="28"/>
        <end position="48"/>
    </location>
</feature>
<evidence type="ECO:0000256" key="5">
    <source>
        <dbReference type="SAM" id="Phobius"/>
    </source>
</evidence>
<dbReference type="PANTHER" id="PTHR12015">
    <property type="entry name" value="SMALL INDUCIBLE CYTOKINE A"/>
    <property type="match status" value="1"/>
</dbReference>
<feature type="domain" description="Chemokine interleukin-8-like" evidence="6">
    <location>
        <begin position="56"/>
        <end position="114"/>
    </location>
</feature>
<accession>A0A8C7WXW3</accession>
<keyword evidence="5" id="KW-0472">Membrane</keyword>
<reference evidence="7" key="1">
    <citation type="submission" date="2025-08" db="UniProtKB">
        <authorList>
            <consortium name="Ensembl"/>
        </authorList>
    </citation>
    <scope>IDENTIFICATION</scope>
</reference>